<proteinExistence type="predicted"/>
<keyword evidence="3" id="KW-1185">Reference proteome</keyword>
<name>A0AAN0M4Z6_9RHOB</name>
<organism evidence="2 3">
    <name type="scientific">Yoonia algicola</name>
    <dbReference type="NCBI Taxonomy" id="3137368"/>
    <lineage>
        <taxon>Bacteria</taxon>
        <taxon>Pseudomonadati</taxon>
        <taxon>Pseudomonadota</taxon>
        <taxon>Alphaproteobacteria</taxon>
        <taxon>Rhodobacterales</taxon>
        <taxon>Paracoccaceae</taxon>
        <taxon>Yoonia</taxon>
    </lineage>
</organism>
<dbReference type="EMBL" id="CP151762">
    <property type="protein sequence ID" value="WZU65254.1"/>
    <property type="molecule type" value="Genomic_DNA"/>
</dbReference>
<dbReference type="RefSeq" id="WP_342071602.1">
    <property type="nucleotide sequence ID" value="NZ_CP151762.1"/>
</dbReference>
<evidence type="ECO:0000259" key="1">
    <source>
        <dbReference type="SMART" id="SM00824"/>
    </source>
</evidence>
<feature type="domain" description="Thioesterase TesA-like" evidence="1">
    <location>
        <begin position="25"/>
        <end position="249"/>
    </location>
</feature>
<dbReference type="Proteomes" id="UP001451782">
    <property type="component" value="Chromosome"/>
</dbReference>
<dbReference type="KEGG" id="yag:AABB28_08335"/>
<accession>A0AAN0M4Z6</accession>
<dbReference type="InterPro" id="IPR020802">
    <property type="entry name" value="TesA-like"/>
</dbReference>
<protein>
    <submittedName>
        <fullName evidence="2">Thioesterase domain-containing protein</fullName>
    </submittedName>
</protein>
<dbReference type="SUPFAM" id="SSF53474">
    <property type="entry name" value="alpha/beta-Hydrolases"/>
    <property type="match status" value="1"/>
</dbReference>
<gene>
    <name evidence="2" type="ORF">AABB28_08335</name>
</gene>
<dbReference type="Pfam" id="PF00975">
    <property type="entry name" value="Thioesterase"/>
    <property type="match status" value="1"/>
</dbReference>
<dbReference type="SMART" id="SM00824">
    <property type="entry name" value="PKS_TE"/>
    <property type="match status" value="1"/>
</dbReference>
<dbReference type="InterPro" id="IPR001031">
    <property type="entry name" value="Thioesterase"/>
</dbReference>
<dbReference type="AlphaFoldDB" id="A0AAN0M4Z6"/>
<evidence type="ECO:0000313" key="3">
    <source>
        <dbReference type="Proteomes" id="UP001451782"/>
    </source>
</evidence>
<evidence type="ECO:0000313" key="2">
    <source>
        <dbReference type="EMBL" id="WZU65254.1"/>
    </source>
</evidence>
<dbReference type="Gene3D" id="3.40.50.1820">
    <property type="entry name" value="alpha/beta hydrolase"/>
    <property type="match status" value="1"/>
</dbReference>
<reference evidence="2 3" key="1">
    <citation type="submission" date="2024-04" db="EMBL/GenBank/DDBJ databases">
        <title>Phylogenomic analyses of a clade within the roseobacter group suggest taxonomic reassignments of species of the genera Aestuariivita, Citreicella, Loktanella, Nautella, Pelagibaca, Ruegeria, Thalassobius, Thiobacimonas and Tropicibacter, and the proposal o.</title>
        <authorList>
            <person name="Jeon C.O."/>
        </authorList>
    </citation>
    <scope>NUCLEOTIDE SEQUENCE [LARGE SCALE GENOMIC DNA]</scope>
    <source>
        <strain evidence="2 3">G8-12</strain>
    </source>
</reference>
<dbReference type="InterPro" id="IPR029058">
    <property type="entry name" value="AB_hydrolase_fold"/>
</dbReference>
<sequence length="264" mass="28702">MSSLPRSSLKSLTKQSDTARPAYLIAGLGGHVLKFRPLARGIADAWHLTGVQYPVFAAGSAHCTSIENLCAEMSKPLENHEGPIVFLGYSIGGTIAYQMATDLRQQGKDVAVVMIDTTVSVLRPKRGPMALALQKIFLTWPRRLLGIKARKSTLGRLPDEPVLRNFVDETIAAMDGYHPPKSAVPVVLIRADSHRKWRRWINGPFWPSPTHGWARVAPVAGVVRCPGNHLTIVEPQNLEALITAVHTALGIAYESLAGGRKNAA</sequence>